<protein>
    <submittedName>
        <fullName evidence="1">13980_t:CDS:1</fullName>
    </submittedName>
</protein>
<dbReference type="Proteomes" id="UP000789366">
    <property type="component" value="Unassembled WGS sequence"/>
</dbReference>
<reference evidence="1" key="1">
    <citation type="submission" date="2021-06" db="EMBL/GenBank/DDBJ databases">
        <authorList>
            <person name="Kallberg Y."/>
            <person name="Tangrot J."/>
            <person name="Rosling A."/>
        </authorList>
    </citation>
    <scope>NUCLEOTIDE SEQUENCE</scope>
    <source>
        <strain evidence="1">28 12/20/2015</strain>
    </source>
</reference>
<dbReference type="EMBL" id="CAJVPW010006839">
    <property type="protein sequence ID" value="CAG8573839.1"/>
    <property type="molecule type" value="Genomic_DNA"/>
</dbReference>
<evidence type="ECO:0000313" key="1">
    <source>
        <dbReference type="EMBL" id="CAG8573839.1"/>
    </source>
</evidence>
<keyword evidence="2" id="KW-1185">Reference proteome</keyword>
<organism evidence="1 2">
    <name type="scientific">Cetraspora pellucida</name>
    <dbReference type="NCBI Taxonomy" id="1433469"/>
    <lineage>
        <taxon>Eukaryota</taxon>
        <taxon>Fungi</taxon>
        <taxon>Fungi incertae sedis</taxon>
        <taxon>Mucoromycota</taxon>
        <taxon>Glomeromycotina</taxon>
        <taxon>Glomeromycetes</taxon>
        <taxon>Diversisporales</taxon>
        <taxon>Gigasporaceae</taxon>
        <taxon>Cetraspora</taxon>
    </lineage>
</organism>
<sequence>MAPHRSRRHTRSDNLTPNENLEKYFNEHIKFLQREKQRVERFFRENGIKGNDLETKLRELETFISDREKQIKQLEKTHRSESQVINDLHVERGQFINRIQELELENRQLRQDLEYERLLNERRIANLSIQLTNSQHREEIFSEELYNREGVRTIPPFRRQGALIYEDEILEIDDSD</sequence>
<gene>
    <name evidence="1" type="ORF">SPELUC_LOCUS6095</name>
</gene>
<comment type="caution">
    <text evidence="1">The sequence shown here is derived from an EMBL/GenBank/DDBJ whole genome shotgun (WGS) entry which is preliminary data.</text>
</comment>
<accession>A0ACA9MEL1</accession>
<name>A0ACA9MEL1_9GLOM</name>
<evidence type="ECO:0000313" key="2">
    <source>
        <dbReference type="Proteomes" id="UP000789366"/>
    </source>
</evidence>
<proteinExistence type="predicted"/>